<evidence type="ECO:0000313" key="2">
    <source>
        <dbReference type="EMBL" id="CAK7216791.1"/>
    </source>
</evidence>
<feature type="region of interest" description="Disordered" evidence="1">
    <location>
        <begin position="241"/>
        <end position="273"/>
    </location>
</feature>
<feature type="compositionally biased region" description="Basic and acidic residues" evidence="1">
    <location>
        <begin position="662"/>
        <end position="673"/>
    </location>
</feature>
<name>A0ABP0BB75_9PEZI</name>
<feature type="region of interest" description="Disordered" evidence="1">
    <location>
        <begin position="367"/>
        <end position="403"/>
    </location>
</feature>
<organism evidence="2 3">
    <name type="scientific">Sporothrix eucalyptigena</name>
    <dbReference type="NCBI Taxonomy" id="1812306"/>
    <lineage>
        <taxon>Eukaryota</taxon>
        <taxon>Fungi</taxon>
        <taxon>Dikarya</taxon>
        <taxon>Ascomycota</taxon>
        <taxon>Pezizomycotina</taxon>
        <taxon>Sordariomycetes</taxon>
        <taxon>Sordariomycetidae</taxon>
        <taxon>Ophiostomatales</taxon>
        <taxon>Ophiostomataceae</taxon>
        <taxon>Sporothrix</taxon>
    </lineage>
</organism>
<evidence type="ECO:0008006" key="4">
    <source>
        <dbReference type="Google" id="ProtNLM"/>
    </source>
</evidence>
<dbReference type="PANTHER" id="PTHR47842">
    <property type="entry name" value="EXPRESSED PROTEIN"/>
    <property type="match status" value="1"/>
</dbReference>
<dbReference type="InterPro" id="IPR029058">
    <property type="entry name" value="AB_hydrolase_fold"/>
</dbReference>
<dbReference type="SUPFAM" id="SSF53474">
    <property type="entry name" value="alpha/beta-Hydrolases"/>
    <property type="match status" value="1"/>
</dbReference>
<gene>
    <name evidence="2" type="ORF">SEUCBS140593_002989</name>
</gene>
<feature type="region of interest" description="Disordered" evidence="1">
    <location>
        <begin position="642"/>
        <end position="701"/>
    </location>
</feature>
<dbReference type="EMBL" id="CAWUHD010000021">
    <property type="protein sequence ID" value="CAK7216791.1"/>
    <property type="molecule type" value="Genomic_DNA"/>
</dbReference>
<protein>
    <recommendedName>
        <fullName evidence="4">DUF676 domain-containing protein</fullName>
    </recommendedName>
</protein>
<dbReference type="PANTHER" id="PTHR47842:SF2">
    <property type="entry name" value="DUF676 DOMAIN-CONTAINING PROTEIN"/>
    <property type="match status" value="1"/>
</dbReference>
<proteinExistence type="predicted"/>
<accession>A0ABP0BB75</accession>
<feature type="compositionally biased region" description="Basic and acidic residues" evidence="1">
    <location>
        <begin position="367"/>
        <end position="395"/>
    </location>
</feature>
<keyword evidence="3" id="KW-1185">Reference proteome</keyword>
<dbReference type="Gene3D" id="3.40.50.1820">
    <property type="entry name" value="alpha/beta hydrolase"/>
    <property type="match status" value="1"/>
</dbReference>
<comment type="caution">
    <text evidence="2">The sequence shown here is derived from an EMBL/GenBank/DDBJ whole genome shotgun (WGS) entry which is preliminary data.</text>
</comment>
<reference evidence="2 3" key="1">
    <citation type="submission" date="2024-01" db="EMBL/GenBank/DDBJ databases">
        <authorList>
            <person name="Allen C."/>
            <person name="Tagirdzhanova G."/>
        </authorList>
    </citation>
    <scope>NUCLEOTIDE SEQUENCE [LARGE SCALE GENOMIC DNA]</scope>
</reference>
<feature type="region of interest" description="Disordered" evidence="1">
    <location>
        <begin position="490"/>
        <end position="513"/>
    </location>
</feature>
<evidence type="ECO:0000313" key="3">
    <source>
        <dbReference type="Proteomes" id="UP001642482"/>
    </source>
</evidence>
<sequence length="701" mass="74981">MPRILLLCFVHGFKGGDNTFRTFPEDLKQAVAGLVPDHDRVETVVYPRYETKGELAAASAKFLEWLKARVMDVRKAHLDTPWPPNDRQVGVVLVAHSMGGFVAADALFLALDEQKAAEGDSEATLFPPIQGLLALDTPYNGLSRSMFVYGAFSNYSKVQTVFNVMTALSAGPIALGRLALGRAGKPSSSGPSSGSSTAAWKVWQLVAVRTGTVGAIAAGGVAAYTHRKSIMAGVDRVRQGFSNRGKEDKTQEGGEAQEEEEKDAEKESSTLSLRDSYQSSIDAIGQGLAYINRRNVGESFAWLSAHFTFVGALLKQAELNHRLQRLAGLRGGLGVHDMYVSLGANGYWSGGYFVPERTFCAIPDKEEKKNEKEKDTKEKTGEEKKKEKEQQKNGREDDEDGPASLFERWTMSSCEDEVQAHISLFKRDKNPNYDAMTRRSAVIVASWFANDEPVVDTVGPLRTVEAEVGTARTAEEDAIRVTDEGVEIVDSSTEAAGQNAKDSAEDSGLPDESPIDIAATASLMERAGGSEGATKNAEKGSTADSAIVIDDDDDLAALNAAASSASAIPEEDRATYLRHLLSVAQNAGTGLKRVSEWSSQLPAKMPRIDGMALPSMPAMPSMPTMAMPSMPKSASTLIPSTKMFSRSKGDGPSGSSASSVSGKEDVERTDKMAMDGISTVKSTGETAAPPVTAGNENKEAA</sequence>
<evidence type="ECO:0000256" key="1">
    <source>
        <dbReference type="SAM" id="MobiDB-lite"/>
    </source>
</evidence>
<dbReference type="Proteomes" id="UP001642482">
    <property type="component" value="Unassembled WGS sequence"/>
</dbReference>